<sequence length="1111" mass="119110">MEFGILGSLKVRCGDRDVTIGSKRQRQLLAALLVHTGTVVSNDRLIAEVWGDDPPAMSASLYTFISRLRGLLHAEGDEVLITRPPGYLLQISPGQIDAGRFERLFDEARRVADARPEAALALLDEALALWRGPAYAEFADAEFARSEAGRLEELRLAAVEERFDTCLALGRHSDLSGAIEAYASRHPLRERPRAQLMLALYRCGRHAEALAVFREFRRQLGDELGVEPSAALRNLETAILRQDPELDWTPRPIQAPPPGQKASTSHAEEMPTSATGEVPTSPTGEVSIPPTGKVSTSPASEVLMPSTGEVLMPSTGEVPAPSTGEVSTAPTGEVSMPSTGEVSTSSTGEVPTASGEGMHTPPAGEVPMPSGEGMAMPNGGAVLMPSAEAVPTPPRFHGTLPGEPSSLVGREQDVTAVVAALRECRLLTLTGPGGVGKTRLALQAADHAAEHYPDGVWWCELAPVNDGAAVVHAMAAATGARQQPTCSVEQSLVAFLAPRRLLLVVDNCEHVLEDVTRLLEDVVRRCPHVTLLATSRVGLGVSGERIWPTAPLPVPPPHAEAAGSPAVRLFVDRARAVRPDLDLNGDNLAHIGELCRRVDGLPLGIELAAARLRSLNPADLVARSGDRFGLLTTARQTVAPRHRTLRAVVDWSYALLSPAEQRLFARLSVFAGGFTLDAAEQVCEEPSLLDVLTALVDSSLVVAGSTAGRVRYSMLETLRAYGRELLEGRGEFHAVHSAHAAYYVRFAEEIERGVWGPHEGRWTTAVDADLDNLRAAHRWAVEHKDTGLALRLSTGLHTYSIRQLQDEVVSWGETALQLPGADTHPLYPLVCGAVGEGLTLRGELERARALTEPALAGVPGLPERQRFPQLKVVITVALYEGRLDDCFAHAEKMFQAARAHGDAPYEFNALLFQGLARTYSGDPAGGLAIADEQLRVAKGMGNPNAMAWALYTQAEVLSHSDPDEARKRYQDVIAIAESINSAFVGNVAHVGLAALLMRSGRPADALRTFRHAVNRWHRMQVWHHQWTTLRNLLQLLVGMGAYEEAATLLGALGAANTDAYGADADGMAEAAGLLRNALGSEKFTAATRRGTAMSADSTVAFALSTIENVLS</sequence>
<dbReference type="SUPFAM" id="SSF52540">
    <property type="entry name" value="P-loop containing nucleoside triphosphate hydrolases"/>
    <property type="match status" value="1"/>
</dbReference>
<evidence type="ECO:0000256" key="1">
    <source>
        <dbReference type="ARBA" id="ARBA00005820"/>
    </source>
</evidence>
<dbReference type="Proteomes" id="UP000468735">
    <property type="component" value="Unassembled WGS sequence"/>
</dbReference>
<feature type="domain" description="OmpR/PhoB-type" evidence="5">
    <location>
        <begin position="1"/>
        <end position="91"/>
    </location>
</feature>
<keyword evidence="7" id="KW-1185">Reference proteome</keyword>
<dbReference type="GO" id="GO:0003677">
    <property type="term" value="F:DNA binding"/>
    <property type="evidence" value="ECO:0007669"/>
    <property type="project" value="UniProtKB-UniRule"/>
</dbReference>
<dbReference type="Gene3D" id="3.40.50.300">
    <property type="entry name" value="P-loop containing nucleotide triphosphate hydrolases"/>
    <property type="match status" value="1"/>
</dbReference>
<evidence type="ECO:0000256" key="4">
    <source>
        <dbReference type="SAM" id="MobiDB-lite"/>
    </source>
</evidence>
<feature type="DNA-binding region" description="OmpR/PhoB-type" evidence="3">
    <location>
        <begin position="1"/>
        <end position="91"/>
    </location>
</feature>
<organism evidence="6 7">
    <name type="scientific">Actinomadura rudentiformis</name>
    <dbReference type="NCBI Taxonomy" id="359158"/>
    <lineage>
        <taxon>Bacteria</taxon>
        <taxon>Bacillati</taxon>
        <taxon>Actinomycetota</taxon>
        <taxon>Actinomycetes</taxon>
        <taxon>Streptosporangiales</taxon>
        <taxon>Thermomonosporaceae</taxon>
        <taxon>Actinomadura</taxon>
    </lineage>
</organism>
<dbReference type="InterPro" id="IPR005158">
    <property type="entry name" value="BTAD"/>
</dbReference>
<evidence type="ECO:0000313" key="7">
    <source>
        <dbReference type="Proteomes" id="UP000468735"/>
    </source>
</evidence>
<dbReference type="SUPFAM" id="SSF46894">
    <property type="entry name" value="C-terminal effector domain of the bipartite response regulators"/>
    <property type="match status" value="1"/>
</dbReference>
<comment type="caution">
    <text evidence="6">The sequence shown here is derived from an EMBL/GenBank/DDBJ whole genome shotgun (WGS) entry which is preliminary data.</text>
</comment>
<dbReference type="GO" id="GO:0006355">
    <property type="term" value="P:regulation of DNA-templated transcription"/>
    <property type="evidence" value="ECO:0007669"/>
    <property type="project" value="InterPro"/>
</dbReference>
<dbReference type="InterPro" id="IPR016032">
    <property type="entry name" value="Sig_transdc_resp-reg_C-effctor"/>
</dbReference>
<feature type="compositionally biased region" description="Low complexity" evidence="4">
    <location>
        <begin position="338"/>
        <end position="350"/>
    </location>
</feature>
<evidence type="ECO:0000256" key="3">
    <source>
        <dbReference type="PROSITE-ProRule" id="PRU01091"/>
    </source>
</evidence>
<dbReference type="SMART" id="SM01043">
    <property type="entry name" value="BTAD"/>
    <property type="match status" value="1"/>
</dbReference>
<evidence type="ECO:0000259" key="5">
    <source>
        <dbReference type="PROSITE" id="PS51755"/>
    </source>
</evidence>
<proteinExistence type="inferred from homology"/>
<dbReference type="CDD" id="cd00383">
    <property type="entry name" value="trans_reg_C"/>
    <property type="match status" value="1"/>
</dbReference>
<accession>A0A6H9YTQ4</accession>
<reference evidence="6 7" key="1">
    <citation type="submission" date="2019-09" db="EMBL/GenBank/DDBJ databases">
        <title>Actinomadura physcomitrii sp. nov., a novel actinomycete isolated from moss [Physcomitrium sphaericum (Ludw) Fuernr].</title>
        <authorList>
            <person name="Zhuang X."/>
            <person name="Liu C."/>
        </authorList>
    </citation>
    <scope>NUCLEOTIDE SEQUENCE [LARGE SCALE GENOMIC DNA]</scope>
    <source>
        <strain evidence="6 7">HMC1</strain>
    </source>
</reference>
<dbReference type="OrthoDB" id="9812579at2"/>
<comment type="similarity">
    <text evidence="1">Belongs to the AfsR/DnrI/RedD regulatory family.</text>
</comment>
<dbReference type="Gene3D" id="1.25.40.10">
    <property type="entry name" value="Tetratricopeptide repeat domain"/>
    <property type="match status" value="2"/>
</dbReference>
<dbReference type="SMART" id="SM00862">
    <property type="entry name" value="Trans_reg_C"/>
    <property type="match status" value="1"/>
</dbReference>
<dbReference type="SUPFAM" id="SSF48452">
    <property type="entry name" value="TPR-like"/>
    <property type="match status" value="2"/>
</dbReference>
<feature type="compositionally biased region" description="Polar residues" evidence="4">
    <location>
        <begin position="272"/>
        <end position="284"/>
    </location>
</feature>
<dbReference type="InterPro" id="IPR058852">
    <property type="entry name" value="HTH_77"/>
</dbReference>
<dbReference type="PANTHER" id="PTHR47691">
    <property type="entry name" value="REGULATOR-RELATED"/>
    <property type="match status" value="1"/>
</dbReference>
<dbReference type="Pfam" id="PF00486">
    <property type="entry name" value="Trans_reg_C"/>
    <property type="match status" value="1"/>
</dbReference>
<dbReference type="EMBL" id="WBMT01000004">
    <property type="protein sequence ID" value="KAB2350251.1"/>
    <property type="molecule type" value="Genomic_DNA"/>
</dbReference>
<dbReference type="InterPro" id="IPR011990">
    <property type="entry name" value="TPR-like_helical_dom_sf"/>
</dbReference>
<dbReference type="PRINTS" id="PR00364">
    <property type="entry name" value="DISEASERSIST"/>
</dbReference>
<evidence type="ECO:0000313" key="6">
    <source>
        <dbReference type="EMBL" id="KAB2350251.1"/>
    </source>
</evidence>
<dbReference type="PROSITE" id="PS51755">
    <property type="entry name" value="OMPR_PHOB"/>
    <property type="match status" value="1"/>
</dbReference>
<name>A0A6H9YTQ4_9ACTN</name>
<dbReference type="GO" id="GO:0043531">
    <property type="term" value="F:ADP binding"/>
    <property type="evidence" value="ECO:0007669"/>
    <property type="project" value="InterPro"/>
</dbReference>
<gene>
    <name evidence="6" type="ORF">F8566_10725</name>
</gene>
<dbReference type="Pfam" id="PF03704">
    <property type="entry name" value="BTAD"/>
    <property type="match status" value="1"/>
</dbReference>
<dbReference type="PANTHER" id="PTHR47691:SF3">
    <property type="entry name" value="HTH-TYPE TRANSCRIPTIONAL REGULATOR RV0890C-RELATED"/>
    <property type="match status" value="1"/>
</dbReference>
<keyword evidence="2 3" id="KW-0238">DNA-binding</keyword>
<feature type="region of interest" description="Disordered" evidence="4">
    <location>
        <begin position="243"/>
        <end position="407"/>
    </location>
</feature>
<evidence type="ECO:0000256" key="2">
    <source>
        <dbReference type="ARBA" id="ARBA00023125"/>
    </source>
</evidence>
<dbReference type="Pfam" id="PF25872">
    <property type="entry name" value="HTH_77"/>
    <property type="match status" value="1"/>
</dbReference>
<dbReference type="Gene3D" id="1.10.10.10">
    <property type="entry name" value="Winged helix-like DNA-binding domain superfamily/Winged helix DNA-binding domain"/>
    <property type="match status" value="1"/>
</dbReference>
<dbReference type="RefSeq" id="WP_151559983.1">
    <property type="nucleotide sequence ID" value="NZ_WBMT01000004.1"/>
</dbReference>
<dbReference type="Pfam" id="PF00931">
    <property type="entry name" value="NB-ARC"/>
    <property type="match status" value="1"/>
</dbReference>
<dbReference type="InterPro" id="IPR036388">
    <property type="entry name" value="WH-like_DNA-bd_sf"/>
</dbReference>
<dbReference type="InterPro" id="IPR002182">
    <property type="entry name" value="NB-ARC"/>
</dbReference>
<dbReference type="InterPro" id="IPR027417">
    <property type="entry name" value="P-loop_NTPase"/>
</dbReference>
<dbReference type="AlphaFoldDB" id="A0A6H9YTQ4"/>
<dbReference type="GO" id="GO:0000160">
    <property type="term" value="P:phosphorelay signal transduction system"/>
    <property type="evidence" value="ECO:0007669"/>
    <property type="project" value="InterPro"/>
</dbReference>
<dbReference type="InterPro" id="IPR001867">
    <property type="entry name" value="OmpR/PhoB-type_DNA-bd"/>
</dbReference>
<protein>
    <recommendedName>
        <fullName evidence="5">OmpR/PhoB-type domain-containing protein</fullName>
    </recommendedName>
</protein>
<dbReference type="CDD" id="cd15831">
    <property type="entry name" value="BTAD"/>
    <property type="match status" value="1"/>
</dbReference>